<name>A0A848D4I1_9BIFI</name>
<protein>
    <submittedName>
        <fullName evidence="2">Uncharacterized protein</fullName>
    </submittedName>
</protein>
<evidence type="ECO:0000313" key="3">
    <source>
        <dbReference type="Proteomes" id="UP000583419"/>
    </source>
</evidence>
<gene>
    <name evidence="2" type="ORF">HF843_00495</name>
</gene>
<dbReference type="AlphaFoldDB" id="A0A848D4I1"/>
<organism evidence="2 3">
    <name type="scientific">Bifidobacterium boum</name>
    <dbReference type="NCBI Taxonomy" id="78343"/>
    <lineage>
        <taxon>Bacteria</taxon>
        <taxon>Bacillati</taxon>
        <taxon>Actinomycetota</taxon>
        <taxon>Actinomycetes</taxon>
        <taxon>Bifidobacteriales</taxon>
        <taxon>Bifidobacteriaceae</taxon>
        <taxon>Bifidobacterium</taxon>
    </lineage>
</organism>
<sequence>MSNLTSDEVNKIETDIPGTTTTLDIQRTYVKTAGSDEKERRRVLRRRSGRLPGSQRGRRAVEMIAMEAHKRHKAAVMVTHDQRVLDLADAVYRMEDGRLVRQ</sequence>
<reference evidence="2 3" key="1">
    <citation type="submission" date="2020-04" db="EMBL/GenBank/DDBJ databases">
        <authorList>
            <person name="Hitch T.C.A."/>
            <person name="Wylensek D."/>
            <person name="Clavel T."/>
        </authorList>
    </citation>
    <scope>NUCLEOTIDE SEQUENCE [LARGE SCALE GENOMIC DNA]</scope>
    <source>
        <strain evidence="2 3">WCA-130-P53-4B</strain>
    </source>
</reference>
<evidence type="ECO:0000256" key="1">
    <source>
        <dbReference type="SAM" id="MobiDB-lite"/>
    </source>
</evidence>
<dbReference type="EMBL" id="JABAGJ010000001">
    <property type="protein sequence ID" value="NMF01690.1"/>
    <property type="molecule type" value="Genomic_DNA"/>
</dbReference>
<dbReference type="InterPro" id="IPR027417">
    <property type="entry name" value="P-loop_NTPase"/>
</dbReference>
<dbReference type="Proteomes" id="UP000583419">
    <property type="component" value="Unassembled WGS sequence"/>
</dbReference>
<accession>A0A848D4I1</accession>
<dbReference type="RefSeq" id="WP_168972981.1">
    <property type="nucleotide sequence ID" value="NZ_JABAGJ010000001.1"/>
</dbReference>
<evidence type="ECO:0000313" key="2">
    <source>
        <dbReference type="EMBL" id="NMF01690.1"/>
    </source>
</evidence>
<dbReference type="Gene3D" id="3.40.50.300">
    <property type="entry name" value="P-loop containing nucleotide triphosphate hydrolases"/>
    <property type="match status" value="1"/>
</dbReference>
<comment type="caution">
    <text evidence="2">The sequence shown here is derived from an EMBL/GenBank/DDBJ whole genome shotgun (WGS) entry which is preliminary data.</text>
</comment>
<feature type="region of interest" description="Disordered" evidence="1">
    <location>
        <begin position="31"/>
        <end position="57"/>
    </location>
</feature>
<proteinExistence type="predicted"/>
<dbReference type="SUPFAM" id="SSF52540">
    <property type="entry name" value="P-loop containing nucleoside triphosphate hydrolases"/>
    <property type="match status" value="1"/>
</dbReference>